<keyword evidence="1" id="KW-0175">Coiled coil</keyword>
<feature type="compositionally biased region" description="Acidic residues" evidence="2">
    <location>
        <begin position="401"/>
        <end position="410"/>
    </location>
</feature>
<feature type="region of interest" description="Disordered" evidence="2">
    <location>
        <begin position="1"/>
        <end position="23"/>
    </location>
</feature>
<dbReference type="Proteomes" id="UP000008068">
    <property type="component" value="Unassembled WGS sequence"/>
</dbReference>
<evidence type="ECO:0000256" key="1">
    <source>
        <dbReference type="SAM" id="Coils"/>
    </source>
</evidence>
<feature type="coiled-coil region" evidence="1">
    <location>
        <begin position="330"/>
        <end position="357"/>
    </location>
</feature>
<organism evidence="4">
    <name type="scientific">Caenorhabditis brenneri</name>
    <name type="common">Nematode worm</name>
    <dbReference type="NCBI Taxonomy" id="135651"/>
    <lineage>
        <taxon>Eukaryota</taxon>
        <taxon>Metazoa</taxon>
        <taxon>Ecdysozoa</taxon>
        <taxon>Nematoda</taxon>
        <taxon>Chromadorea</taxon>
        <taxon>Rhabditida</taxon>
        <taxon>Rhabditina</taxon>
        <taxon>Rhabditomorpha</taxon>
        <taxon>Rhabditoidea</taxon>
        <taxon>Rhabditidae</taxon>
        <taxon>Peloderinae</taxon>
        <taxon>Caenorhabditis</taxon>
    </lineage>
</organism>
<dbReference type="AlphaFoldDB" id="G0NF22"/>
<dbReference type="eggNOG" id="ENOG502TFMJ">
    <property type="taxonomic scope" value="Eukaryota"/>
</dbReference>
<feature type="region of interest" description="Disordered" evidence="2">
    <location>
        <begin position="366"/>
        <end position="410"/>
    </location>
</feature>
<accession>G0NF22</accession>
<dbReference type="OrthoDB" id="5812619at2759"/>
<name>G0NF22_CAEBE</name>
<evidence type="ECO:0000256" key="2">
    <source>
        <dbReference type="SAM" id="MobiDB-lite"/>
    </source>
</evidence>
<dbReference type="FunCoup" id="G0NF22">
    <property type="interactions" value="2104"/>
</dbReference>
<protein>
    <recommendedName>
        <fullName evidence="5">SPK domain-containing protein</fullName>
    </recommendedName>
</protein>
<dbReference type="InParanoid" id="G0NF22"/>
<evidence type="ECO:0008006" key="5">
    <source>
        <dbReference type="Google" id="ProtNLM"/>
    </source>
</evidence>
<evidence type="ECO:0000313" key="4">
    <source>
        <dbReference type="Proteomes" id="UP000008068"/>
    </source>
</evidence>
<feature type="compositionally biased region" description="Polar residues" evidence="2">
    <location>
        <begin position="378"/>
        <end position="390"/>
    </location>
</feature>
<gene>
    <name evidence="3" type="ORF">CAEBREN_16441</name>
</gene>
<proteinExistence type="predicted"/>
<feature type="compositionally biased region" description="Polar residues" evidence="2">
    <location>
        <begin position="451"/>
        <end position="466"/>
    </location>
</feature>
<reference evidence="4" key="1">
    <citation type="submission" date="2011-07" db="EMBL/GenBank/DDBJ databases">
        <authorList>
            <consortium name="Caenorhabditis brenneri Sequencing and Analysis Consortium"/>
            <person name="Wilson R.K."/>
        </authorList>
    </citation>
    <scope>NUCLEOTIDE SEQUENCE [LARGE SCALE GENOMIC DNA]</scope>
    <source>
        <strain evidence="4">PB2801</strain>
    </source>
</reference>
<dbReference type="HOGENOM" id="CLU_040219_0_0_1"/>
<keyword evidence="4" id="KW-1185">Reference proteome</keyword>
<dbReference type="EMBL" id="GL379874">
    <property type="protein sequence ID" value="EGT59097.1"/>
    <property type="molecule type" value="Genomic_DNA"/>
</dbReference>
<dbReference type="OMA" id="PYFREEQ"/>
<feature type="region of interest" description="Disordered" evidence="2">
    <location>
        <begin position="444"/>
        <end position="472"/>
    </location>
</feature>
<feature type="compositionally biased region" description="Acidic residues" evidence="2">
    <location>
        <begin position="1"/>
        <end position="11"/>
    </location>
</feature>
<sequence length="489" mass="56572">MSSSDDSDEDTIPSSSTKKKPSQMLRTRLGTLLQHRMSSNHKELKKMGVEMDNDFFSFTPEEDDLIRNNWKKYAKFHKFQGTIYEFLGFDKNGLTSKNPKIVTDFEFKFKLWPILCNGLDNRFAKLVQSRISYIFHPYYKEDEGYEMTEARRRIKGGESLSEVCESLEIPPRFMERVLANTRNKNGSGFNTSNKRMDETQRVKVLRLLYESLLDDGETIFSLLSFDWKQFRAKCQENSVDPLPTKHELYHTFREVFAKAEKEIFSHLKPAPTLKKKILYVHEAYTRYVLKPVKHKRQTEKPVMSLPILFTVVFEDYNTSEEWNPPPELEKFASQEDLKKIRQRVERVKENRKRLIITPRSKHTVVVKKKMRLDEESEVSPSRSDSTTGEVTPSPPASIIGDPEELEEDPSDDLTEFEISTFNTTVTNTSSSLLHENETILAAGGAGFSRPEGQNDTSLGSINNRSTTQKKEETVDLDFSKNIWLQLVAD</sequence>
<evidence type="ECO:0000313" key="3">
    <source>
        <dbReference type="EMBL" id="EGT59097.1"/>
    </source>
</evidence>